<dbReference type="AlphaFoldDB" id="S2VFE4"/>
<organism evidence="1 2">
    <name type="scientific">Actinotignum schaalii FB123-CNA-2</name>
    <dbReference type="NCBI Taxonomy" id="883067"/>
    <lineage>
        <taxon>Bacteria</taxon>
        <taxon>Bacillati</taxon>
        <taxon>Actinomycetota</taxon>
        <taxon>Actinomycetes</taxon>
        <taxon>Actinomycetales</taxon>
        <taxon>Actinomycetaceae</taxon>
        <taxon>Actinotignum</taxon>
    </lineage>
</organism>
<accession>S2VFE4</accession>
<evidence type="ECO:0000313" key="2">
    <source>
        <dbReference type="Proteomes" id="UP000014393"/>
    </source>
</evidence>
<dbReference type="HOGENOM" id="CLU_3387660_0_0_11"/>
<name>S2VFE4_9ACTO</name>
<sequence length="32" mass="3143">MNATSGSGSQPRPPKTGSELMALALKIGASPS</sequence>
<gene>
    <name evidence="1" type="ORF">HMPREF9237_01428</name>
</gene>
<dbReference type="EMBL" id="AGWM01000012">
    <property type="protein sequence ID" value="EPD26153.1"/>
    <property type="molecule type" value="Genomic_DNA"/>
</dbReference>
<evidence type="ECO:0000313" key="1">
    <source>
        <dbReference type="EMBL" id="EPD26153.1"/>
    </source>
</evidence>
<proteinExistence type="predicted"/>
<protein>
    <submittedName>
        <fullName evidence="1">Uncharacterized protein</fullName>
    </submittedName>
</protein>
<comment type="caution">
    <text evidence="1">The sequence shown here is derived from an EMBL/GenBank/DDBJ whole genome shotgun (WGS) entry which is preliminary data.</text>
</comment>
<dbReference type="Proteomes" id="UP000014393">
    <property type="component" value="Unassembled WGS sequence"/>
</dbReference>
<reference evidence="1 2" key="1">
    <citation type="submission" date="2013-05" db="EMBL/GenBank/DDBJ databases">
        <title>The Genome Sequence of Actinobaculum schaalii FB123-CNA2.</title>
        <authorList>
            <consortium name="The Broad Institute Genomics Platform"/>
            <person name="Earl A."/>
            <person name="Ward D."/>
            <person name="Feldgarden M."/>
            <person name="Gevers D."/>
            <person name="Saerens B."/>
            <person name="Vaneechoutte M."/>
            <person name="Walker B."/>
            <person name="Young S."/>
            <person name="Zeng Q."/>
            <person name="Gargeya S."/>
            <person name="Fitzgerald M."/>
            <person name="Haas B."/>
            <person name="Abouelleil A."/>
            <person name="Allen A.W."/>
            <person name="Alvarado L."/>
            <person name="Arachchi H.M."/>
            <person name="Berlin A.M."/>
            <person name="Chapman S.B."/>
            <person name="Gainer-Dewar J."/>
            <person name="Goldberg J."/>
            <person name="Griggs A."/>
            <person name="Gujja S."/>
            <person name="Hansen M."/>
            <person name="Howarth C."/>
            <person name="Imamovic A."/>
            <person name="Ireland A."/>
            <person name="Larimer J."/>
            <person name="McCowan C."/>
            <person name="Murphy C."/>
            <person name="Pearson M."/>
            <person name="Poon T.W."/>
            <person name="Priest M."/>
            <person name="Roberts A."/>
            <person name="Saif S."/>
            <person name="Shea T."/>
            <person name="Sisk P."/>
            <person name="Sykes S."/>
            <person name="Wortman J."/>
            <person name="Nusbaum C."/>
            <person name="Birren B."/>
        </authorList>
    </citation>
    <scope>NUCLEOTIDE SEQUENCE [LARGE SCALE GENOMIC DNA]</scope>
    <source>
        <strain evidence="1 2">FB123-CNA-2</strain>
    </source>
</reference>
<keyword evidence="2" id="KW-1185">Reference proteome</keyword>